<dbReference type="Proteomes" id="UP000250028">
    <property type="component" value="Unassembled WGS sequence"/>
</dbReference>
<dbReference type="OrthoDB" id="4701311at2"/>
<feature type="domain" description="DUF559" evidence="1">
    <location>
        <begin position="191"/>
        <end position="270"/>
    </location>
</feature>
<sequence length="278" mass="30763">MHADTLKIRGLVHLPEVVPVRVLTAAGLSRHAINRAIASGDLVRVCRGWVARPGADPHLMTAAITGTVLSCVTQAARLGLWDFGDPLLHLAAREGSGSVVRDRALVHWARPPVPRHPDQLVDSIENVLAAVADCQPFERALVIWEAAANKHLVNKPAMARLRLRPTARALLDALTPFSDSGLETLVRWRLRFLRLPIMAQAHLEGRPVDFLIGDRLVLQIDGGHHVGAQRDADIEHDRRLMLLGYYVIRVSYKQVTEQWLVVQEQIMHAVAQGLHLAS</sequence>
<dbReference type="RefSeq" id="WP_109685862.1">
    <property type="nucleotide sequence ID" value="NZ_QGDN01000001.1"/>
</dbReference>
<accession>A0A2Y9BU06</accession>
<proteinExistence type="predicted"/>
<dbReference type="InterPro" id="IPR007569">
    <property type="entry name" value="DUF559"/>
</dbReference>
<dbReference type="Pfam" id="PF04480">
    <property type="entry name" value="DUF559"/>
    <property type="match status" value="1"/>
</dbReference>
<keyword evidence="3" id="KW-1185">Reference proteome</keyword>
<name>A0A2Y9BU06_9MICO</name>
<evidence type="ECO:0000259" key="1">
    <source>
        <dbReference type="Pfam" id="PF04480"/>
    </source>
</evidence>
<protein>
    <submittedName>
        <fullName evidence="2">Very-short-patch-repair endonuclease</fullName>
    </submittedName>
</protein>
<keyword evidence="2" id="KW-0378">Hydrolase</keyword>
<keyword evidence="2" id="KW-0255">Endonuclease</keyword>
<evidence type="ECO:0000313" key="2">
    <source>
        <dbReference type="EMBL" id="SSA34932.1"/>
    </source>
</evidence>
<dbReference type="GO" id="GO:0004519">
    <property type="term" value="F:endonuclease activity"/>
    <property type="evidence" value="ECO:0007669"/>
    <property type="project" value="UniProtKB-KW"/>
</dbReference>
<dbReference type="EMBL" id="UESZ01000001">
    <property type="protein sequence ID" value="SSA34932.1"/>
    <property type="molecule type" value="Genomic_DNA"/>
</dbReference>
<gene>
    <name evidence="2" type="ORF">SAMN04489750_2264</name>
</gene>
<dbReference type="AlphaFoldDB" id="A0A2Y9BU06"/>
<organism evidence="2 3">
    <name type="scientific">Branchiibius hedensis</name>
    <dbReference type="NCBI Taxonomy" id="672460"/>
    <lineage>
        <taxon>Bacteria</taxon>
        <taxon>Bacillati</taxon>
        <taxon>Actinomycetota</taxon>
        <taxon>Actinomycetes</taxon>
        <taxon>Micrococcales</taxon>
        <taxon>Dermacoccaceae</taxon>
        <taxon>Branchiibius</taxon>
    </lineage>
</organism>
<evidence type="ECO:0000313" key="3">
    <source>
        <dbReference type="Proteomes" id="UP000250028"/>
    </source>
</evidence>
<keyword evidence="2" id="KW-0540">Nuclease</keyword>
<reference evidence="3" key="1">
    <citation type="submission" date="2016-10" db="EMBL/GenBank/DDBJ databases">
        <authorList>
            <person name="Varghese N."/>
            <person name="Submissions S."/>
        </authorList>
    </citation>
    <scope>NUCLEOTIDE SEQUENCE [LARGE SCALE GENOMIC DNA]</scope>
    <source>
        <strain evidence="3">DSM 22951</strain>
    </source>
</reference>
<dbReference type="Gene3D" id="3.40.960.10">
    <property type="entry name" value="VSR Endonuclease"/>
    <property type="match status" value="1"/>
</dbReference>